<dbReference type="EMBL" id="JARBDR010000903">
    <property type="protein sequence ID" value="KAJ8304499.1"/>
    <property type="molecule type" value="Genomic_DNA"/>
</dbReference>
<keyword evidence="8" id="KW-1185">Reference proteome</keyword>
<dbReference type="PANTHER" id="PTHR46641:SF25">
    <property type="entry name" value="CNMAMIDE RECEPTOR-RELATED"/>
    <property type="match status" value="1"/>
</dbReference>
<feature type="transmembrane region" description="Helical" evidence="5">
    <location>
        <begin position="34"/>
        <end position="58"/>
    </location>
</feature>
<comment type="subcellular location">
    <subcellularLocation>
        <location evidence="1">Membrane</location>
    </subcellularLocation>
</comment>
<accession>A0ABQ9EIA5</accession>
<reference evidence="7 8" key="1">
    <citation type="submission" date="2022-12" db="EMBL/GenBank/DDBJ databases">
        <title>Chromosome-level genome of Tegillarca granosa.</title>
        <authorList>
            <person name="Kim J."/>
        </authorList>
    </citation>
    <scope>NUCLEOTIDE SEQUENCE [LARGE SCALE GENOMIC DNA]</scope>
    <source>
        <strain evidence="7">Teg-2019</strain>
        <tissue evidence="7">Adductor muscle</tissue>
    </source>
</reference>
<feature type="transmembrane region" description="Helical" evidence="5">
    <location>
        <begin position="112"/>
        <end position="131"/>
    </location>
</feature>
<keyword evidence="2 5" id="KW-0812">Transmembrane</keyword>
<dbReference type="InterPro" id="IPR017452">
    <property type="entry name" value="GPCR_Rhodpsn_7TM"/>
</dbReference>
<feature type="transmembrane region" description="Helical" evidence="5">
    <location>
        <begin position="289"/>
        <end position="313"/>
    </location>
</feature>
<evidence type="ECO:0000313" key="7">
    <source>
        <dbReference type="EMBL" id="KAJ8304499.1"/>
    </source>
</evidence>
<proteinExistence type="predicted"/>
<dbReference type="SUPFAM" id="SSF81321">
    <property type="entry name" value="Family A G protein-coupled receptor-like"/>
    <property type="match status" value="1"/>
</dbReference>
<dbReference type="CDD" id="cd14978">
    <property type="entry name" value="7tmA_FMRFamide_R-like"/>
    <property type="match status" value="1"/>
</dbReference>
<gene>
    <name evidence="7" type="ORF">KUTeg_018082</name>
</gene>
<dbReference type="Proteomes" id="UP001217089">
    <property type="component" value="Unassembled WGS sequence"/>
</dbReference>
<keyword evidence="4 5" id="KW-0472">Membrane</keyword>
<dbReference type="PANTHER" id="PTHR46641">
    <property type="entry name" value="FMRFAMIDE RECEPTOR-RELATED"/>
    <property type="match status" value="1"/>
</dbReference>
<evidence type="ECO:0000259" key="6">
    <source>
        <dbReference type="PROSITE" id="PS50262"/>
    </source>
</evidence>
<dbReference type="PRINTS" id="PR00237">
    <property type="entry name" value="GPCRRHODOPSN"/>
</dbReference>
<dbReference type="Gene3D" id="1.20.1070.10">
    <property type="entry name" value="Rhodopsin 7-helix transmembrane proteins"/>
    <property type="match status" value="1"/>
</dbReference>
<feature type="transmembrane region" description="Helical" evidence="5">
    <location>
        <begin position="254"/>
        <end position="277"/>
    </location>
</feature>
<organism evidence="7 8">
    <name type="scientific">Tegillarca granosa</name>
    <name type="common">Malaysian cockle</name>
    <name type="synonym">Anadara granosa</name>
    <dbReference type="NCBI Taxonomy" id="220873"/>
    <lineage>
        <taxon>Eukaryota</taxon>
        <taxon>Metazoa</taxon>
        <taxon>Spiralia</taxon>
        <taxon>Lophotrochozoa</taxon>
        <taxon>Mollusca</taxon>
        <taxon>Bivalvia</taxon>
        <taxon>Autobranchia</taxon>
        <taxon>Pteriomorphia</taxon>
        <taxon>Arcoida</taxon>
        <taxon>Arcoidea</taxon>
        <taxon>Arcidae</taxon>
        <taxon>Tegillarca</taxon>
    </lineage>
</organism>
<evidence type="ECO:0000256" key="3">
    <source>
        <dbReference type="ARBA" id="ARBA00022989"/>
    </source>
</evidence>
<comment type="caution">
    <text evidence="7">The sequence shown here is derived from an EMBL/GenBank/DDBJ whole genome shotgun (WGS) entry which is preliminary data.</text>
</comment>
<feature type="transmembrane region" description="Helical" evidence="5">
    <location>
        <begin position="152"/>
        <end position="172"/>
    </location>
</feature>
<feature type="domain" description="G-protein coupled receptors family 1 profile" evidence="6">
    <location>
        <begin position="50"/>
        <end position="311"/>
    </location>
</feature>
<dbReference type="InterPro" id="IPR000276">
    <property type="entry name" value="GPCR_Rhodpsn"/>
</dbReference>
<keyword evidence="3 5" id="KW-1133">Transmembrane helix</keyword>
<evidence type="ECO:0000256" key="1">
    <source>
        <dbReference type="ARBA" id="ARBA00004370"/>
    </source>
</evidence>
<sequence>MENSTELTFTTAGTSSNEIGTKMESLPAYQAGLLIWKIVPPLMLTFGTIGNVLSIMVLTKKSNRNNTSALYLSTLAVSDLVSLYTGLLRQWIIYMFNYDIRNIGFLICKIHLFFVYFSLDFSAWLLVAVTFDRVVKTCFPHVAKTTFTRKTAAISISTVGLVLLFLNCHVFYGMGTVATVTNYTTTVNECTYLSVKYKKFFQTVWPWLDFAVYSCLPFLLLLTGNLVIIVRLFKSFKATHTAKNKISSTSCTLIILNTVFLMSTTPVSIFLIGYPYWSENASSNKMAALNLIWSFVNILMYTNNAINFLLYCLSGSKFRKELKQIFQKCCKFK</sequence>
<protein>
    <recommendedName>
        <fullName evidence="6">G-protein coupled receptors family 1 profile domain-containing protein</fullName>
    </recommendedName>
</protein>
<name>A0ABQ9EIA5_TEGGR</name>
<evidence type="ECO:0000313" key="8">
    <source>
        <dbReference type="Proteomes" id="UP001217089"/>
    </source>
</evidence>
<feature type="transmembrane region" description="Helical" evidence="5">
    <location>
        <begin position="70"/>
        <end position="92"/>
    </location>
</feature>
<evidence type="ECO:0000256" key="4">
    <source>
        <dbReference type="ARBA" id="ARBA00023136"/>
    </source>
</evidence>
<dbReference type="PROSITE" id="PS50262">
    <property type="entry name" value="G_PROTEIN_RECEP_F1_2"/>
    <property type="match status" value="1"/>
</dbReference>
<feature type="transmembrane region" description="Helical" evidence="5">
    <location>
        <begin position="210"/>
        <end position="233"/>
    </location>
</feature>
<evidence type="ECO:0000256" key="2">
    <source>
        <dbReference type="ARBA" id="ARBA00022692"/>
    </source>
</evidence>
<evidence type="ECO:0000256" key="5">
    <source>
        <dbReference type="SAM" id="Phobius"/>
    </source>
</evidence>
<dbReference type="Pfam" id="PF00001">
    <property type="entry name" value="7tm_1"/>
    <property type="match status" value="1"/>
</dbReference>
<dbReference type="InterPro" id="IPR052954">
    <property type="entry name" value="GPCR-Ligand_Int"/>
</dbReference>